<organism evidence="2 3">
    <name type="scientific">Trametes coccinea (strain BRFM310)</name>
    <name type="common">Pycnoporus coccineus</name>
    <dbReference type="NCBI Taxonomy" id="1353009"/>
    <lineage>
        <taxon>Eukaryota</taxon>
        <taxon>Fungi</taxon>
        <taxon>Dikarya</taxon>
        <taxon>Basidiomycota</taxon>
        <taxon>Agaricomycotina</taxon>
        <taxon>Agaricomycetes</taxon>
        <taxon>Polyporales</taxon>
        <taxon>Polyporaceae</taxon>
        <taxon>Trametes</taxon>
    </lineage>
</organism>
<keyword evidence="3" id="KW-1185">Reference proteome</keyword>
<dbReference type="EMBL" id="KZ084095">
    <property type="protein sequence ID" value="OSD04850.1"/>
    <property type="molecule type" value="Genomic_DNA"/>
</dbReference>
<feature type="region of interest" description="Disordered" evidence="1">
    <location>
        <begin position="1"/>
        <end position="78"/>
    </location>
</feature>
<feature type="compositionally biased region" description="Low complexity" evidence="1">
    <location>
        <begin position="63"/>
        <end position="78"/>
    </location>
</feature>
<sequence>MSAQQHNDNLAAAAQQQLQQQQLQQQQQQQQQLQQLPGPALAPGENNAAVSVMGQGPMETDHQAPQAAAPPQNYQPAQQQAFIPHPSHFPTAQYPGFPNFGAGYQVAPQYGQPIHVRQQPSPFQQQATMQFASLPAAPFAATSQAAASLPVLPPGMPPLMPINAQAWAPVPGQHLLVAHGGGCATERAVLPGRGRAVQAELQVRFWRHFEAHAGSGGGEARERELRERDETIERLQRELRESQESADRRAVRADEAHKKNDQLTETCKDLRQQIHKLKEGVRECEKNRARLIAELEAKDRNSRSTTEPAYPKRARCRARFPVEGWGKIWNGV</sequence>
<feature type="region of interest" description="Disordered" evidence="1">
    <location>
        <begin position="238"/>
        <end position="258"/>
    </location>
</feature>
<evidence type="ECO:0000256" key="1">
    <source>
        <dbReference type="SAM" id="MobiDB-lite"/>
    </source>
</evidence>
<protein>
    <submittedName>
        <fullName evidence="2">Uncharacterized protein</fullName>
    </submittedName>
</protein>
<dbReference type="Proteomes" id="UP000193067">
    <property type="component" value="Unassembled WGS sequence"/>
</dbReference>
<evidence type="ECO:0000313" key="2">
    <source>
        <dbReference type="EMBL" id="OSD04850.1"/>
    </source>
</evidence>
<evidence type="ECO:0000313" key="3">
    <source>
        <dbReference type="Proteomes" id="UP000193067"/>
    </source>
</evidence>
<accession>A0A1Y2IUM6</accession>
<proteinExistence type="predicted"/>
<reference evidence="2 3" key="1">
    <citation type="journal article" date="2015" name="Biotechnol. Biofuels">
        <title>Enhanced degradation of softwood versus hardwood by the white-rot fungus Pycnoporus coccineus.</title>
        <authorList>
            <person name="Couturier M."/>
            <person name="Navarro D."/>
            <person name="Chevret D."/>
            <person name="Henrissat B."/>
            <person name="Piumi F."/>
            <person name="Ruiz-Duenas F.J."/>
            <person name="Martinez A.T."/>
            <person name="Grigoriev I.V."/>
            <person name="Riley R."/>
            <person name="Lipzen A."/>
            <person name="Berrin J.G."/>
            <person name="Master E.R."/>
            <person name="Rosso M.N."/>
        </authorList>
    </citation>
    <scope>NUCLEOTIDE SEQUENCE [LARGE SCALE GENOMIC DNA]</scope>
    <source>
        <strain evidence="2 3">BRFM310</strain>
    </source>
</reference>
<dbReference type="AlphaFoldDB" id="A0A1Y2IUM6"/>
<gene>
    <name evidence="2" type="ORF">PYCCODRAFT_1423811</name>
</gene>
<name>A0A1Y2IUM6_TRAC3</name>
<feature type="compositionally biased region" description="Low complexity" evidence="1">
    <location>
        <begin position="10"/>
        <end position="36"/>
    </location>
</feature>